<dbReference type="InterPro" id="IPR000232">
    <property type="entry name" value="HSF_DNA-bd"/>
</dbReference>
<comment type="similarity">
    <text evidence="2 7">Belongs to the HSF family.</text>
</comment>
<comment type="subcellular location">
    <subcellularLocation>
        <location evidence="1">Nucleus</location>
    </subcellularLocation>
</comment>
<dbReference type="FunFam" id="1.10.10.10:FF:000027">
    <property type="entry name" value="Heat shock transcription factor 1"/>
    <property type="match status" value="1"/>
</dbReference>
<dbReference type="InterPro" id="IPR036388">
    <property type="entry name" value="WH-like_DNA-bd_sf"/>
</dbReference>
<evidence type="ECO:0000256" key="8">
    <source>
        <dbReference type="SAM" id="MobiDB-lite"/>
    </source>
</evidence>
<keyword evidence="5" id="KW-0804">Transcription</keyword>
<keyword evidence="6" id="KW-0539">Nucleus</keyword>
<feature type="compositionally biased region" description="Polar residues" evidence="8">
    <location>
        <begin position="558"/>
        <end position="567"/>
    </location>
</feature>
<feature type="domain" description="HSF-type DNA-binding" evidence="9">
    <location>
        <begin position="36"/>
        <end position="142"/>
    </location>
</feature>
<accession>A0A915MHJ3</accession>
<evidence type="ECO:0000256" key="2">
    <source>
        <dbReference type="ARBA" id="ARBA00006403"/>
    </source>
</evidence>
<feature type="compositionally biased region" description="Low complexity" evidence="8">
    <location>
        <begin position="529"/>
        <end position="542"/>
    </location>
</feature>
<dbReference type="AlphaFoldDB" id="A0A915MHJ3"/>
<dbReference type="PANTHER" id="PTHR10015">
    <property type="entry name" value="HEAT SHOCK TRANSCRIPTION FACTOR"/>
    <property type="match status" value="1"/>
</dbReference>
<dbReference type="Pfam" id="PF00447">
    <property type="entry name" value="HSF_DNA-bind"/>
    <property type="match status" value="1"/>
</dbReference>
<dbReference type="Proteomes" id="UP000887561">
    <property type="component" value="Unplaced"/>
</dbReference>
<evidence type="ECO:0000256" key="5">
    <source>
        <dbReference type="ARBA" id="ARBA00023163"/>
    </source>
</evidence>
<dbReference type="SMART" id="SM00415">
    <property type="entry name" value="HSF"/>
    <property type="match status" value="1"/>
</dbReference>
<protein>
    <submittedName>
        <fullName evidence="11">HSF-type DNA-binding domain-containing protein</fullName>
    </submittedName>
</protein>
<evidence type="ECO:0000313" key="11">
    <source>
        <dbReference type="WBParaSite" id="scaffold36295_cov282.g23150"/>
    </source>
</evidence>
<feature type="region of interest" description="Disordered" evidence="8">
    <location>
        <begin position="506"/>
        <end position="571"/>
    </location>
</feature>
<dbReference type="InterPro" id="IPR036390">
    <property type="entry name" value="WH_DNA-bd_sf"/>
</dbReference>
<keyword evidence="10" id="KW-1185">Reference proteome</keyword>
<evidence type="ECO:0000256" key="3">
    <source>
        <dbReference type="ARBA" id="ARBA00023015"/>
    </source>
</evidence>
<organism evidence="10 11">
    <name type="scientific">Meloidogyne javanica</name>
    <name type="common">Root-knot nematode worm</name>
    <dbReference type="NCBI Taxonomy" id="6303"/>
    <lineage>
        <taxon>Eukaryota</taxon>
        <taxon>Metazoa</taxon>
        <taxon>Ecdysozoa</taxon>
        <taxon>Nematoda</taxon>
        <taxon>Chromadorea</taxon>
        <taxon>Rhabditida</taxon>
        <taxon>Tylenchina</taxon>
        <taxon>Tylenchomorpha</taxon>
        <taxon>Tylenchoidea</taxon>
        <taxon>Meloidogynidae</taxon>
        <taxon>Meloidogyninae</taxon>
        <taxon>Meloidogyne</taxon>
        <taxon>Meloidogyne incognita group</taxon>
    </lineage>
</organism>
<evidence type="ECO:0000256" key="6">
    <source>
        <dbReference type="ARBA" id="ARBA00023242"/>
    </source>
</evidence>
<evidence type="ECO:0000259" key="9">
    <source>
        <dbReference type="SMART" id="SM00415"/>
    </source>
</evidence>
<feature type="compositionally biased region" description="Polar residues" evidence="8">
    <location>
        <begin position="506"/>
        <end position="528"/>
    </location>
</feature>
<dbReference type="PANTHER" id="PTHR10015:SF427">
    <property type="entry name" value="HEAT SHOCK FACTOR PROTEIN"/>
    <property type="match status" value="1"/>
</dbReference>
<evidence type="ECO:0000256" key="4">
    <source>
        <dbReference type="ARBA" id="ARBA00023125"/>
    </source>
</evidence>
<keyword evidence="4" id="KW-0238">DNA-binding</keyword>
<dbReference type="WBParaSite" id="scaffold36295_cov282.g23150">
    <property type="protein sequence ID" value="scaffold36295_cov282.g23150"/>
    <property type="gene ID" value="scaffold36295_cov282.g23150"/>
</dbReference>
<dbReference type="GO" id="GO:0043565">
    <property type="term" value="F:sequence-specific DNA binding"/>
    <property type="evidence" value="ECO:0007669"/>
    <property type="project" value="InterPro"/>
</dbReference>
<dbReference type="Gene3D" id="1.10.10.10">
    <property type="entry name" value="Winged helix-like DNA-binding domain superfamily/Winged helix DNA-binding domain"/>
    <property type="match status" value="1"/>
</dbReference>
<name>A0A915MHJ3_MELJA</name>
<evidence type="ECO:0000256" key="1">
    <source>
        <dbReference type="ARBA" id="ARBA00004123"/>
    </source>
</evidence>
<evidence type="ECO:0000313" key="10">
    <source>
        <dbReference type="Proteomes" id="UP000887561"/>
    </source>
</evidence>
<proteinExistence type="inferred from homology"/>
<evidence type="ECO:0000256" key="7">
    <source>
        <dbReference type="RuleBase" id="RU004020"/>
    </source>
</evidence>
<dbReference type="GO" id="GO:0003700">
    <property type="term" value="F:DNA-binding transcription factor activity"/>
    <property type="evidence" value="ECO:0007669"/>
    <property type="project" value="InterPro"/>
</dbReference>
<sequence length="675" mass="76965">MRHPRPPNSSYNNHRQHNFPVMTYKPYLLKEDDERKIPAFLVKLWNIVEGQAYKDIVCWDESGLSFHIMDPYAFCSNVLPQYFKHKNLNSLVRQLNMYGFRKNTPIDRSGLARAESDQDHLEFAHPYFRRDHPHLLMNIKRKAPGGKNSPTSNQHKYNNNSIPMEVADGGAGQNSFDMNEILEELGTLRERQHHMEIRIEELTKENEMLWNEMAHVRGTHLKQQQLVNKLIQFLVALVGPNGKQSNRLGKRLISERSVNHTGESSNNAIGQLQSILPVNASEILDRLINEITSGDGTGFSSSAGNLIFGRSPHKQGMKHQYDQFNHHIPTEFDAIDNLLMDNNVRNNQQIQPYTGKGMKTMSEERESLRSDRSVSGCSDGPIIAEVIEDLDGVDSIADTSANNGINTGYIYHPQQQIINNEAKSPHIASPIIEQRHFGNNQQIQQQQKFLPSQNNCFQPSKTTTSYVQEQKRHILPGHEPQQILYNQQNQAMPVYQPQISFTTMNPDQQQQTNTFRPPPSNSVRPQKLQQNQEEQRFIQQQEVSRQCPTAPPQGLYMRTSSSVAPNEQQQVSQFIQQQPFDAVNYNTNSHSSSLHTPTASVPTFTTDGMMLNDEEIASIAGLNAYLDNDDATAGRFNFSDSMGEHWNNVDEEEFRELLNYGNTTENVTDLNKMDV</sequence>
<keyword evidence="3" id="KW-0805">Transcription regulation</keyword>
<dbReference type="SUPFAM" id="SSF46785">
    <property type="entry name" value="Winged helix' DNA-binding domain"/>
    <property type="match status" value="1"/>
</dbReference>
<dbReference type="GO" id="GO:0005634">
    <property type="term" value="C:nucleus"/>
    <property type="evidence" value="ECO:0007669"/>
    <property type="project" value="UniProtKB-SubCell"/>
</dbReference>
<reference evidence="11" key="1">
    <citation type="submission" date="2022-11" db="UniProtKB">
        <authorList>
            <consortium name="WormBaseParasite"/>
        </authorList>
    </citation>
    <scope>IDENTIFICATION</scope>
</reference>
<dbReference type="PRINTS" id="PR00056">
    <property type="entry name" value="HSFDOMAIN"/>
</dbReference>